<keyword evidence="3" id="KW-1185">Reference proteome</keyword>
<dbReference type="Pfam" id="PF24035">
    <property type="entry name" value="DUF7344"/>
    <property type="match status" value="1"/>
</dbReference>
<dbReference type="PATRIC" id="fig|1230456.3.peg.2027"/>
<feature type="domain" description="DUF7344" evidence="1">
    <location>
        <begin position="14"/>
        <end position="85"/>
    </location>
</feature>
<protein>
    <recommendedName>
        <fullName evidence="1">DUF7344 domain-containing protein</fullName>
    </recommendedName>
</protein>
<dbReference type="Proteomes" id="UP000011546">
    <property type="component" value="Unassembled WGS sequence"/>
</dbReference>
<reference evidence="2 3" key="1">
    <citation type="journal article" date="2014" name="PLoS Genet.">
        <title>Phylogenetically driven sequencing of extremely halophilic archaea reveals strategies for static and dynamic osmo-response.</title>
        <authorList>
            <person name="Becker E.A."/>
            <person name="Seitzer P.M."/>
            <person name="Tritt A."/>
            <person name="Larsen D."/>
            <person name="Krusor M."/>
            <person name="Yao A.I."/>
            <person name="Wu D."/>
            <person name="Madern D."/>
            <person name="Eisen J.A."/>
            <person name="Darling A.E."/>
            <person name="Facciotti M.T."/>
        </authorList>
    </citation>
    <scope>NUCLEOTIDE SEQUENCE [LARGE SCALE GENOMIC DNA]</scope>
    <source>
        <strain evidence="2 3">JCM 14978</strain>
    </source>
</reference>
<proteinExistence type="predicted"/>
<evidence type="ECO:0000313" key="3">
    <source>
        <dbReference type="Proteomes" id="UP000011546"/>
    </source>
</evidence>
<dbReference type="OrthoDB" id="247722at2157"/>
<evidence type="ECO:0000313" key="2">
    <source>
        <dbReference type="EMBL" id="EMA62996.1"/>
    </source>
</evidence>
<organism evidence="2 3">
    <name type="scientific">Halorubrum kocurii JCM 14978</name>
    <dbReference type="NCBI Taxonomy" id="1230456"/>
    <lineage>
        <taxon>Archaea</taxon>
        <taxon>Methanobacteriati</taxon>
        <taxon>Methanobacteriota</taxon>
        <taxon>Stenosarchaea group</taxon>
        <taxon>Halobacteria</taxon>
        <taxon>Halobacteriales</taxon>
        <taxon>Haloferacaceae</taxon>
        <taxon>Halorubrum</taxon>
    </lineage>
</organism>
<dbReference type="RefSeq" id="WP_008848750.1">
    <property type="nucleotide sequence ID" value="NZ_AOJH01000063.1"/>
</dbReference>
<dbReference type="AlphaFoldDB" id="M0NYW7"/>
<name>M0NYW7_9EURY</name>
<gene>
    <name evidence="2" type="ORF">C468_10232</name>
</gene>
<dbReference type="EMBL" id="AOJH01000063">
    <property type="protein sequence ID" value="EMA62996.1"/>
    <property type="molecule type" value="Genomic_DNA"/>
</dbReference>
<comment type="caution">
    <text evidence="2">The sequence shown here is derived from an EMBL/GenBank/DDBJ whole genome shotgun (WGS) entry which is preliminary data.</text>
</comment>
<sequence>MPTVDRTEWSKIYAALSNDERRELLRYLKDVHVAQIEDVAQQLLKRESGSAEEKSDAMKIRLHHMHLPKVGEAGLLTWDPQQNQIALTALGSQLPAELIEPRLGSSPSAGDREIALD</sequence>
<dbReference type="InterPro" id="IPR055768">
    <property type="entry name" value="DUF7344"/>
</dbReference>
<evidence type="ECO:0000259" key="1">
    <source>
        <dbReference type="Pfam" id="PF24035"/>
    </source>
</evidence>
<accession>M0NYW7</accession>